<evidence type="ECO:0000313" key="1">
    <source>
        <dbReference type="EMBL" id="URW77232.1"/>
    </source>
</evidence>
<proteinExistence type="predicted"/>
<gene>
    <name evidence="1" type="ORF">NBT09_04165</name>
</gene>
<accession>A0ABY4U087</accession>
<evidence type="ECO:0000313" key="2">
    <source>
        <dbReference type="Proteomes" id="UP001056268"/>
    </source>
</evidence>
<dbReference type="EMBL" id="CP098324">
    <property type="protein sequence ID" value="URW77232.1"/>
    <property type="molecule type" value="Genomic_DNA"/>
</dbReference>
<evidence type="ECO:0008006" key="3">
    <source>
        <dbReference type="Google" id="ProtNLM"/>
    </source>
</evidence>
<name>A0ABY4U087_RICCR</name>
<dbReference type="RefSeq" id="WP_232218604.1">
    <property type="nucleotide sequence ID" value="NZ_CP010969.1"/>
</dbReference>
<organism evidence="1 2">
    <name type="scientific">Rickettsia conorii subsp. raoultii</name>
    <dbReference type="NCBI Taxonomy" id="369822"/>
    <lineage>
        <taxon>Bacteria</taxon>
        <taxon>Pseudomonadati</taxon>
        <taxon>Pseudomonadota</taxon>
        <taxon>Alphaproteobacteria</taxon>
        <taxon>Rickettsiales</taxon>
        <taxon>Rickettsiaceae</taxon>
        <taxon>Rickettsieae</taxon>
        <taxon>Rickettsia</taxon>
        <taxon>spotted fever group</taxon>
    </lineage>
</organism>
<keyword evidence="2" id="KW-1185">Reference proteome</keyword>
<sequence length="166" mass="19350">MKEINDQLKEALSSMKDGVLDCTNLEGISLQEIFNFLQNPDIVKDKIISLDISTYENWKEVNDNSSFKTQTIEIYTFYRYMEDIFNLRLKTGINITNHTDVNMTDHRKEALLKKFLERFKKNNFTKDEEQLSQFIKAACKEAKTPDGIEMQYGRAYGLVLSIISVK</sequence>
<reference evidence="1" key="1">
    <citation type="submission" date="2022-05" db="EMBL/GenBank/DDBJ databases">
        <title>Tracking Rickettsia raoultii infection dynamics in vivo by bioorthogonal metabolic labeling.</title>
        <authorList>
            <person name="Zhu D.-Y."/>
            <person name="Jia N."/>
            <person name="Li C."/>
            <person name="Zhang M.-Z."/>
            <person name="Liu H.-B."/>
            <person name="Cao W.-C."/>
        </authorList>
    </citation>
    <scope>NUCLEOTIDE SEQUENCE</scope>
    <source>
        <strain evidence="1">BIME</strain>
    </source>
</reference>
<protein>
    <recommendedName>
        <fullName evidence="3">Acyl-[acyl-carrier-protein]--UDP-N-acetylglucosamine O-acyltransferase</fullName>
    </recommendedName>
</protein>
<dbReference type="Proteomes" id="UP001056268">
    <property type="component" value="Chromosome"/>
</dbReference>